<sequence length="88" mass="10348">MLDPSLFAHRFILTKEPISKDNVKLTLEHAIAIKTDGSGVIRWQSHEFPDHYERFAYWWSEGNWQCAYEVALSVEYCRRLQCADTAQK</sequence>
<reference evidence="1" key="1">
    <citation type="submission" date="2024-09" db="EMBL/GenBank/DDBJ databases">
        <title>The complete genome of Klebsiella pneumoniae phage phi1_175008.</title>
        <authorList>
            <person name="Li J."/>
            <person name="Feng Y."/>
            <person name="Zong Z."/>
        </authorList>
    </citation>
    <scope>NUCLEOTIDE SEQUENCE</scope>
</reference>
<dbReference type="Proteomes" id="UP001365931">
    <property type="component" value="Segment"/>
</dbReference>
<evidence type="ECO:0000313" key="2">
    <source>
        <dbReference type="Proteomes" id="UP001365931"/>
    </source>
</evidence>
<evidence type="ECO:0000313" key="1">
    <source>
        <dbReference type="EMBL" id="XKX17436.1"/>
    </source>
</evidence>
<name>A0ACD5FRB3_9CAUD</name>
<dbReference type="EMBL" id="PQ360875">
    <property type="protein sequence ID" value="XKX17436.1"/>
    <property type="molecule type" value="Genomic_DNA"/>
</dbReference>
<protein>
    <submittedName>
        <fullName evidence="1">Uncharacterized protein</fullName>
    </submittedName>
</protein>
<accession>A0ACD5FRB3</accession>
<proteinExistence type="predicted"/>
<gene>
    <name evidence="1" type="ORF">MVUOKPPV_CDS0039</name>
</gene>
<organism evidence="1 2">
    <name type="scientific">Klebsiella phage phi1_175008</name>
    <dbReference type="NCBI Taxonomy" id="3127744"/>
    <lineage>
        <taxon>Viruses</taxon>
        <taxon>Duplodnaviria</taxon>
        <taxon>Heunggongvirae</taxon>
        <taxon>Uroviricota</taxon>
        <taxon>Caudoviricetes</taxon>
        <taxon>Stephanstirmvirinae</taxon>
    </lineage>
</organism>